<dbReference type="InterPro" id="IPR010982">
    <property type="entry name" value="Lambda_DNA-bd_dom_sf"/>
</dbReference>
<keyword evidence="2" id="KW-1185">Reference proteome</keyword>
<dbReference type="AlphaFoldDB" id="A0A3T0E789"/>
<reference evidence="1 2" key="1">
    <citation type="submission" date="2016-12" db="EMBL/GenBank/DDBJ databases">
        <title>The genome of dimorphic prosthecate Glycocaulis alkaliphilus 6b-8t, isolated from crude oil dictates its adaptability in petroleum environments.</title>
        <authorList>
            <person name="Wu X.-L."/>
            <person name="Geng S."/>
        </authorList>
    </citation>
    <scope>NUCLEOTIDE SEQUENCE [LARGE SCALE GENOMIC DNA]</scope>
    <source>
        <strain evidence="1 2">6B-8</strain>
    </source>
</reference>
<proteinExistence type="predicted"/>
<organism evidence="1 2">
    <name type="scientific">Glycocaulis alkaliphilus</name>
    <dbReference type="NCBI Taxonomy" id="1434191"/>
    <lineage>
        <taxon>Bacteria</taxon>
        <taxon>Pseudomonadati</taxon>
        <taxon>Pseudomonadota</taxon>
        <taxon>Alphaproteobacteria</taxon>
        <taxon>Maricaulales</taxon>
        <taxon>Maricaulaceae</taxon>
        <taxon>Glycocaulis</taxon>
    </lineage>
</organism>
<dbReference type="GO" id="GO:0003677">
    <property type="term" value="F:DNA binding"/>
    <property type="evidence" value="ECO:0007669"/>
    <property type="project" value="InterPro"/>
</dbReference>
<dbReference type="RefSeq" id="WP_127565547.1">
    <property type="nucleotide sequence ID" value="NZ_BMFB01000002.1"/>
</dbReference>
<dbReference type="SMART" id="SM00530">
    <property type="entry name" value="HTH_XRE"/>
    <property type="match status" value="1"/>
</dbReference>
<dbReference type="InterPro" id="IPR001387">
    <property type="entry name" value="Cro/C1-type_HTH"/>
</dbReference>
<dbReference type="EMBL" id="CP018911">
    <property type="protein sequence ID" value="AZU03130.1"/>
    <property type="molecule type" value="Genomic_DNA"/>
</dbReference>
<name>A0A3T0E789_9PROT</name>
<sequence>MEQMASARSTGAIDRHVGIRIRLRRRILQMSSQTLAAKLGVTLQQVERYENGASRIGAAGLFSLACTLKVPVGYFFEGFDPALKR</sequence>
<evidence type="ECO:0000313" key="2">
    <source>
        <dbReference type="Proteomes" id="UP000286954"/>
    </source>
</evidence>
<gene>
    <name evidence="1" type="ORF">X907_0583</name>
</gene>
<dbReference type="Proteomes" id="UP000286954">
    <property type="component" value="Chromosome"/>
</dbReference>
<dbReference type="OrthoDB" id="9797172at2"/>
<protein>
    <submittedName>
        <fullName evidence="1">XRE family transcriptional regulator</fullName>
    </submittedName>
</protein>
<dbReference type="KEGG" id="gak:X907_0583"/>
<evidence type="ECO:0000313" key="1">
    <source>
        <dbReference type="EMBL" id="AZU03130.1"/>
    </source>
</evidence>
<dbReference type="SUPFAM" id="SSF47413">
    <property type="entry name" value="lambda repressor-like DNA-binding domains"/>
    <property type="match status" value="1"/>
</dbReference>
<dbReference type="Pfam" id="PF01381">
    <property type="entry name" value="HTH_3"/>
    <property type="match status" value="1"/>
</dbReference>
<dbReference type="CDD" id="cd00093">
    <property type="entry name" value="HTH_XRE"/>
    <property type="match status" value="1"/>
</dbReference>
<dbReference type="Gene3D" id="1.10.260.40">
    <property type="entry name" value="lambda repressor-like DNA-binding domains"/>
    <property type="match status" value="1"/>
</dbReference>
<accession>A0A3T0E789</accession>
<dbReference type="PROSITE" id="PS50943">
    <property type="entry name" value="HTH_CROC1"/>
    <property type="match status" value="1"/>
</dbReference>